<dbReference type="SUPFAM" id="SSF47954">
    <property type="entry name" value="Cyclin-like"/>
    <property type="match status" value="2"/>
</dbReference>
<dbReference type="InterPro" id="IPR011665">
    <property type="entry name" value="BRF1_TBP-bd_dom"/>
</dbReference>
<feature type="region of interest" description="Disordered" evidence="10">
    <location>
        <begin position="342"/>
        <end position="503"/>
    </location>
</feature>
<evidence type="ECO:0000256" key="4">
    <source>
        <dbReference type="ARBA" id="ARBA00022771"/>
    </source>
</evidence>
<evidence type="ECO:0000256" key="1">
    <source>
        <dbReference type="ARBA" id="ARBA00004123"/>
    </source>
</evidence>
<comment type="similarity">
    <text evidence="2">Belongs to the TFIIB family.</text>
</comment>
<feature type="compositionally biased region" description="Acidic residues" evidence="10">
    <location>
        <begin position="718"/>
        <end position="736"/>
    </location>
</feature>
<evidence type="ECO:0000256" key="8">
    <source>
        <dbReference type="ARBA" id="ARBA00023163"/>
    </source>
</evidence>
<feature type="compositionally biased region" description="Basic and acidic residues" evidence="10">
    <location>
        <begin position="614"/>
        <end position="624"/>
    </location>
</feature>
<dbReference type="InterPro" id="IPR036915">
    <property type="entry name" value="Cyclin-like_sf"/>
</dbReference>
<keyword evidence="6" id="KW-0805">Transcription regulation</keyword>
<accession>A0A9P4MYJ1</accession>
<keyword evidence="5" id="KW-0862">Zinc</keyword>
<dbReference type="AlphaFoldDB" id="A0A9P4MYJ1"/>
<reference evidence="13" key="1">
    <citation type="journal article" date="2020" name="Stud. Mycol.">
        <title>101 Dothideomycetes genomes: A test case for predicting lifestyles and emergence of pathogens.</title>
        <authorList>
            <person name="Haridas S."/>
            <person name="Albert R."/>
            <person name="Binder M."/>
            <person name="Bloem J."/>
            <person name="LaButti K."/>
            <person name="Salamov A."/>
            <person name="Andreopoulos B."/>
            <person name="Baker S."/>
            <person name="Barry K."/>
            <person name="Bills G."/>
            <person name="Bluhm B."/>
            <person name="Cannon C."/>
            <person name="Castanera R."/>
            <person name="Culley D."/>
            <person name="Daum C."/>
            <person name="Ezra D."/>
            <person name="Gonzalez J."/>
            <person name="Henrissat B."/>
            <person name="Kuo A."/>
            <person name="Liang C."/>
            <person name="Lipzen A."/>
            <person name="Lutzoni F."/>
            <person name="Magnuson J."/>
            <person name="Mondo S."/>
            <person name="Nolan M."/>
            <person name="Ohm R."/>
            <person name="Pangilinan J."/>
            <person name="Park H.-J."/>
            <person name="Ramirez L."/>
            <person name="Alfaro M."/>
            <person name="Sun H."/>
            <person name="Tritt A."/>
            <person name="Yoshinaga Y."/>
            <person name="Zwiers L.-H."/>
            <person name="Turgeon B."/>
            <person name="Goodwin S."/>
            <person name="Spatafora J."/>
            <person name="Crous P."/>
            <person name="Grigoriev I."/>
        </authorList>
    </citation>
    <scope>NUCLEOTIDE SEQUENCE [LARGE SCALE GENOMIC DNA]</scope>
    <source>
        <strain evidence="13">CBS 304.66</strain>
    </source>
</reference>
<evidence type="ECO:0000313" key="12">
    <source>
        <dbReference type="EMBL" id="KAF2262590.1"/>
    </source>
</evidence>
<comment type="caution">
    <text evidence="12">The sequence shown here is derived from an EMBL/GenBank/DDBJ whole genome shotgun (WGS) entry which is preliminary data.</text>
</comment>
<dbReference type="InterPro" id="IPR000812">
    <property type="entry name" value="TFIIB"/>
</dbReference>
<evidence type="ECO:0000256" key="6">
    <source>
        <dbReference type="ARBA" id="ARBA00023015"/>
    </source>
</evidence>
<dbReference type="GO" id="GO:0000126">
    <property type="term" value="C:transcription factor TFIIIB complex"/>
    <property type="evidence" value="ECO:0007669"/>
    <property type="project" value="TreeGrafter"/>
</dbReference>
<sequence>MPGPIAAARPRVERLGSLKSPQPPLSTTSSARSSPTPPAAPPKPKEPIKRCCDDPNISEEDGSMMCYNCGQVLQESEIVADVTFGETASGAAMVQGGFVGDGQRHANTMGGTTRGLGGATSREQTEFRGRDEIRKLCASLNLSQMIEEQAMSFYKLLIPHSFTIGRRVRTVAAITIYLACRRRPQNTLLLMDLAEKIHVDVWTLGGTYRAALKALMIDDPAIYDSQTVQEIEPLMLKFCLKLEFHEASHRVAEDAVRILKRMRRDWMVQGRQPAGLCGACIILAARMNNFRRTVREVVYVVRVADSTINQRLYEFKRIPASNLTVQQFRDIGHLLKVKDTTEPPAIYKRREKEERKRKRSERATTEVTPGAKASTPTEVVQGEELPTGSSEAPQKQKQKQQPARKKRKVANGKAVPSSEATPSETPPASEPRRDAEGFIIPDLPNESTLSDAEYIEDTEDAADSDYNAAIGADETLPLPIGADDAVPVPKRRGRPPKKNEPIVIPEEDLEIEAEIEAELQSTIDDYTRTQEFFEEMASNENHSRWLQVDGIVRNLLQKHMPDNGVSTAPDIDEEEFADDEEVMNCRLSPEEIAIKERLWVTQNEEWLREKQARDLEKKLEEASGKAKKPKQRRKHHQMGDGSVLEGRPAASPREAVEKMLKKRAKHFSSHINYDALNELFPDAKNKGRSEGNAPEEEVVDEGNAPPTTPAVQAGTAEVVEEIEEGDEDYYQEEEGGYDQGGYNEDGEFEDPRQYMDDDYYNDEQNYDF</sequence>
<organism evidence="12 13">
    <name type="scientific">Lojkania enalia</name>
    <dbReference type="NCBI Taxonomy" id="147567"/>
    <lineage>
        <taxon>Eukaryota</taxon>
        <taxon>Fungi</taxon>
        <taxon>Dikarya</taxon>
        <taxon>Ascomycota</taxon>
        <taxon>Pezizomycotina</taxon>
        <taxon>Dothideomycetes</taxon>
        <taxon>Pleosporomycetidae</taxon>
        <taxon>Pleosporales</taxon>
        <taxon>Pleosporales incertae sedis</taxon>
        <taxon>Lojkania</taxon>
    </lineage>
</organism>
<feature type="compositionally biased region" description="Low complexity" evidence="10">
    <location>
        <begin position="25"/>
        <end position="34"/>
    </location>
</feature>
<dbReference type="PANTHER" id="PTHR11618">
    <property type="entry name" value="TRANSCRIPTION INITIATION FACTOR IIB-RELATED"/>
    <property type="match status" value="1"/>
</dbReference>
<evidence type="ECO:0000256" key="9">
    <source>
        <dbReference type="ARBA" id="ARBA00023242"/>
    </source>
</evidence>
<feature type="domain" description="Cyclin-like" evidence="11">
    <location>
        <begin position="233"/>
        <end position="317"/>
    </location>
</feature>
<dbReference type="GO" id="GO:0008270">
    <property type="term" value="F:zinc ion binding"/>
    <property type="evidence" value="ECO:0007669"/>
    <property type="project" value="UniProtKB-KW"/>
</dbReference>
<keyword evidence="7" id="KW-0010">Activator</keyword>
<proteinExistence type="inferred from homology"/>
<evidence type="ECO:0000256" key="10">
    <source>
        <dbReference type="SAM" id="MobiDB-lite"/>
    </source>
</evidence>
<dbReference type="PANTHER" id="PTHR11618:SF4">
    <property type="entry name" value="TRANSCRIPTION FACTOR IIIB 90 KDA SUBUNIT"/>
    <property type="match status" value="1"/>
</dbReference>
<dbReference type="Gene3D" id="1.10.472.10">
    <property type="entry name" value="Cyclin-like"/>
    <property type="match status" value="2"/>
</dbReference>
<dbReference type="GO" id="GO:0005634">
    <property type="term" value="C:nucleus"/>
    <property type="evidence" value="ECO:0007669"/>
    <property type="project" value="UniProtKB-SubCell"/>
</dbReference>
<feature type="domain" description="Cyclin-like" evidence="11">
    <location>
        <begin position="131"/>
        <end position="213"/>
    </location>
</feature>
<keyword evidence="8" id="KW-0804">Transcription</keyword>
<feature type="compositionally biased region" description="Basic residues" evidence="10">
    <location>
        <begin position="625"/>
        <end position="636"/>
    </location>
</feature>
<keyword evidence="13" id="KW-1185">Reference proteome</keyword>
<dbReference type="Pfam" id="PF07741">
    <property type="entry name" value="BRF1"/>
    <property type="match status" value="1"/>
</dbReference>
<keyword evidence="9" id="KW-0539">Nucleus</keyword>
<dbReference type="OrthoDB" id="511529at2759"/>
<evidence type="ECO:0000259" key="11">
    <source>
        <dbReference type="SMART" id="SM00385"/>
    </source>
</evidence>
<dbReference type="GO" id="GO:0097550">
    <property type="term" value="C:transcription preinitiation complex"/>
    <property type="evidence" value="ECO:0007669"/>
    <property type="project" value="TreeGrafter"/>
</dbReference>
<dbReference type="Pfam" id="PF00382">
    <property type="entry name" value="TFIIB"/>
    <property type="match status" value="2"/>
</dbReference>
<dbReference type="GO" id="GO:0017025">
    <property type="term" value="F:TBP-class protein binding"/>
    <property type="evidence" value="ECO:0007669"/>
    <property type="project" value="InterPro"/>
</dbReference>
<comment type="subcellular location">
    <subcellularLocation>
        <location evidence="1">Nucleus</location>
    </subcellularLocation>
</comment>
<evidence type="ECO:0000256" key="3">
    <source>
        <dbReference type="ARBA" id="ARBA00022723"/>
    </source>
</evidence>
<protein>
    <submittedName>
        <fullName evidence="12">BRF1-domain-containing protein</fullName>
    </submittedName>
</protein>
<evidence type="ECO:0000256" key="7">
    <source>
        <dbReference type="ARBA" id="ARBA00023159"/>
    </source>
</evidence>
<dbReference type="EMBL" id="ML986638">
    <property type="protein sequence ID" value="KAF2262590.1"/>
    <property type="molecule type" value="Genomic_DNA"/>
</dbReference>
<gene>
    <name evidence="12" type="ORF">CC78DRAFT_582357</name>
</gene>
<dbReference type="FunFam" id="1.10.472.10:FF:000002">
    <property type="entry name" value="Transcription factor IIIB 90 kDa subunit"/>
    <property type="match status" value="1"/>
</dbReference>
<dbReference type="GO" id="GO:0001006">
    <property type="term" value="F:RNA polymerase III type 3 promoter sequence-specific DNA binding"/>
    <property type="evidence" value="ECO:0007669"/>
    <property type="project" value="TreeGrafter"/>
</dbReference>
<keyword evidence="3" id="KW-0479">Metal-binding</keyword>
<evidence type="ECO:0000256" key="5">
    <source>
        <dbReference type="ARBA" id="ARBA00022833"/>
    </source>
</evidence>
<dbReference type="SMART" id="SM00385">
    <property type="entry name" value="CYCLIN"/>
    <property type="match status" value="2"/>
</dbReference>
<dbReference type="Gene3D" id="1.20.5.650">
    <property type="entry name" value="Single helix bin"/>
    <property type="match status" value="1"/>
</dbReference>
<feature type="compositionally biased region" description="Basic residues" evidence="10">
    <location>
        <begin position="396"/>
        <end position="410"/>
    </location>
</feature>
<feature type="region of interest" description="Disordered" evidence="10">
    <location>
        <begin position="1"/>
        <end position="50"/>
    </location>
</feature>
<dbReference type="GO" id="GO:0070897">
    <property type="term" value="P:transcription preinitiation complex assembly"/>
    <property type="evidence" value="ECO:0007669"/>
    <property type="project" value="InterPro"/>
</dbReference>
<name>A0A9P4MYJ1_9PLEO</name>
<dbReference type="Proteomes" id="UP000800093">
    <property type="component" value="Unassembled WGS sequence"/>
</dbReference>
<feature type="compositionally biased region" description="Acidic residues" evidence="10">
    <location>
        <begin position="756"/>
        <end position="768"/>
    </location>
</feature>
<feature type="compositionally biased region" description="Acidic residues" evidence="10">
    <location>
        <begin position="453"/>
        <end position="463"/>
    </location>
</feature>
<dbReference type="InterPro" id="IPR013150">
    <property type="entry name" value="TFIIB_cyclin"/>
</dbReference>
<evidence type="ECO:0000313" key="13">
    <source>
        <dbReference type="Proteomes" id="UP000800093"/>
    </source>
</evidence>
<feature type="region of interest" description="Disordered" evidence="10">
    <location>
        <begin position="682"/>
        <end position="768"/>
    </location>
</feature>
<dbReference type="InterPro" id="IPR013763">
    <property type="entry name" value="Cyclin-like_dom"/>
</dbReference>
<keyword evidence="4" id="KW-0863">Zinc-finger</keyword>
<dbReference type="GO" id="GO:0000995">
    <property type="term" value="F:RNA polymerase III general transcription initiation factor activity"/>
    <property type="evidence" value="ECO:0007669"/>
    <property type="project" value="TreeGrafter"/>
</dbReference>
<feature type="region of interest" description="Disordered" evidence="10">
    <location>
        <begin position="614"/>
        <end position="655"/>
    </location>
</feature>
<evidence type="ECO:0000256" key="2">
    <source>
        <dbReference type="ARBA" id="ARBA00010857"/>
    </source>
</evidence>